<evidence type="ECO:0000256" key="1">
    <source>
        <dbReference type="SAM" id="Phobius"/>
    </source>
</evidence>
<evidence type="ECO:0000313" key="2">
    <source>
        <dbReference type="EMBL" id="MEI5611471.1"/>
    </source>
</evidence>
<accession>A0ABU8GGD9</accession>
<protein>
    <recommendedName>
        <fullName evidence="4">Secreted protein</fullName>
    </recommendedName>
</protein>
<comment type="caution">
    <text evidence="2">The sequence shown here is derived from an EMBL/GenBank/DDBJ whole genome shotgun (WGS) entry which is preliminary data.</text>
</comment>
<dbReference type="Proteomes" id="UP001365781">
    <property type="component" value="Unassembled WGS sequence"/>
</dbReference>
<keyword evidence="1" id="KW-1133">Transmembrane helix</keyword>
<evidence type="ECO:0000313" key="3">
    <source>
        <dbReference type="Proteomes" id="UP001365781"/>
    </source>
</evidence>
<reference evidence="2 3" key="1">
    <citation type="submission" date="2024-03" db="EMBL/GenBank/DDBJ databases">
        <title>First Report of Pectobacterium brasiliscabiei causing potato scab in china.</title>
        <authorList>
            <person name="Handique U."/>
        </authorList>
    </citation>
    <scope>NUCLEOTIDE SEQUENCE [LARGE SCALE GENOMIC DNA]</scope>
    <source>
        <strain evidence="2 3">ZRIMU1503</strain>
    </source>
</reference>
<proteinExistence type="predicted"/>
<keyword evidence="3" id="KW-1185">Reference proteome</keyword>
<name>A0ABU8GGD9_9ACTN</name>
<feature type="transmembrane region" description="Helical" evidence="1">
    <location>
        <begin position="59"/>
        <end position="79"/>
    </location>
</feature>
<organism evidence="2 3">
    <name type="scientific">Streptomyces brasiliscabiei</name>
    <dbReference type="NCBI Taxonomy" id="2736302"/>
    <lineage>
        <taxon>Bacteria</taxon>
        <taxon>Bacillati</taxon>
        <taxon>Actinomycetota</taxon>
        <taxon>Actinomycetes</taxon>
        <taxon>Kitasatosporales</taxon>
        <taxon>Streptomycetaceae</taxon>
        <taxon>Streptomyces</taxon>
    </lineage>
</organism>
<dbReference type="EMBL" id="JBBAYM010000012">
    <property type="protein sequence ID" value="MEI5611471.1"/>
    <property type="molecule type" value="Genomic_DNA"/>
</dbReference>
<evidence type="ECO:0008006" key="4">
    <source>
        <dbReference type="Google" id="ProtNLM"/>
    </source>
</evidence>
<keyword evidence="1" id="KW-0472">Membrane</keyword>
<gene>
    <name evidence="2" type="ORF">WB403_20135</name>
</gene>
<keyword evidence="1" id="KW-0812">Transmembrane</keyword>
<sequence>MSIAMLVAGLVFMAVGLVVFLWPPPKPDPNAPRTHGLVGDAAKIIEEFNKLLDRLDKRYRPGLVLLFVGLALASMGVYLEASDAKEAVKASPVAAVRAR</sequence>